<feature type="compositionally biased region" description="Low complexity" evidence="1">
    <location>
        <begin position="945"/>
        <end position="958"/>
    </location>
</feature>
<feature type="compositionally biased region" description="Basic and acidic residues" evidence="1">
    <location>
        <begin position="767"/>
        <end position="780"/>
    </location>
</feature>
<feature type="compositionally biased region" description="Basic and acidic residues" evidence="1">
    <location>
        <begin position="1164"/>
        <end position="1175"/>
    </location>
</feature>
<feature type="region of interest" description="Disordered" evidence="1">
    <location>
        <begin position="1404"/>
        <end position="1640"/>
    </location>
</feature>
<dbReference type="Proteomes" id="UP000292235">
    <property type="component" value="Chromosome"/>
</dbReference>
<evidence type="ECO:0000313" key="3">
    <source>
        <dbReference type="EMBL" id="QBI52533.1"/>
    </source>
</evidence>
<dbReference type="GO" id="GO:0005524">
    <property type="term" value="F:ATP binding"/>
    <property type="evidence" value="ECO:0007669"/>
    <property type="project" value="TreeGrafter"/>
</dbReference>
<proteinExistence type="predicted"/>
<evidence type="ECO:0000256" key="2">
    <source>
        <dbReference type="SAM" id="Phobius"/>
    </source>
</evidence>
<feature type="compositionally biased region" description="Low complexity" evidence="1">
    <location>
        <begin position="475"/>
        <end position="494"/>
    </location>
</feature>
<keyword evidence="4" id="KW-1185">Reference proteome</keyword>
<feature type="compositionally biased region" description="Basic and acidic residues" evidence="1">
    <location>
        <begin position="279"/>
        <end position="288"/>
    </location>
</feature>
<feature type="compositionally biased region" description="Low complexity" evidence="1">
    <location>
        <begin position="1220"/>
        <end position="1249"/>
    </location>
</feature>
<feature type="compositionally biased region" description="Low complexity" evidence="1">
    <location>
        <begin position="532"/>
        <end position="543"/>
    </location>
</feature>
<feature type="region of interest" description="Disordered" evidence="1">
    <location>
        <begin position="1913"/>
        <end position="1934"/>
    </location>
</feature>
<feature type="compositionally biased region" description="Low complexity" evidence="1">
    <location>
        <begin position="1026"/>
        <end position="1036"/>
    </location>
</feature>
<feature type="region of interest" description="Disordered" evidence="1">
    <location>
        <begin position="384"/>
        <end position="1385"/>
    </location>
</feature>
<evidence type="ECO:0000256" key="1">
    <source>
        <dbReference type="SAM" id="MobiDB-lite"/>
    </source>
</evidence>
<reference evidence="3 4" key="1">
    <citation type="submission" date="2019-02" db="EMBL/GenBank/DDBJ databases">
        <authorList>
            <person name="Khodamoradi S."/>
            <person name="Hahnke R.L."/>
            <person name="Kaempfer P."/>
            <person name="Schumann P."/>
            <person name="Rohde M."/>
            <person name="Steinert M."/>
            <person name="Luzhetskyy A."/>
            <person name="Wink J."/>
            <person name="Ruckert C."/>
        </authorList>
    </citation>
    <scope>NUCLEOTIDE SEQUENCE [LARGE SCALE GENOMIC DNA]</scope>
    <source>
        <strain evidence="3 4">M2</strain>
    </source>
</reference>
<feature type="compositionally biased region" description="Acidic residues" evidence="1">
    <location>
        <begin position="263"/>
        <end position="278"/>
    </location>
</feature>
<dbReference type="KEGG" id="strr:EKD16_03615"/>
<feature type="compositionally biased region" description="Basic and acidic residues" evidence="1">
    <location>
        <begin position="879"/>
        <end position="889"/>
    </location>
</feature>
<feature type="compositionally biased region" description="Basic and acidic residues" evidence="1">
    <location>
        <begin position="350"/>
        <end position="368"/>
    </location>
</feature>
<dbReference type="Gene3D" id="3.40.50.300">
    <property type="entry name" value="P-loop containing nucleotide triphosphate hydrolases"/>
    <property type="match status" value="1"/>
</dbReference>
<accession>A0A4P6PWS8</accession>
<organism evidence="3 4">
    <name type="scientific">Streptomonospora litoralis</name>
    <dbReference type="NCBI Taxonomy" id="2498135"/>
    <lineage>
        <taxon>Bacteria</taxon>
        <taxon>Bacillati</taxon>
        <taxon>Actinomycetota</taxon>
        <taxon>Actinomycetes</taxon>
        <taxon>Streptosporangiales</taxon>
        <taxon>Nocardiopsidaceae</taxon>
        <taxon>Streptomonospora</taxon>
    </lineage>
</organism>
<dbReference type="SUPFAM" id="SSF52540">
    <property type="entry name" value="P-loop containing nucleoside triphosphate hydrolases"/>
    <property type="match status" value="1"/>
</dbReference>
<feature type="compositionally biased region" description="Basic and acidic residues" evidence="1">
    <location>
        <begin position="973"/>
        <end position="994"/>
    </location>
</feature>
<dbReference type="Pfam" id="PF12648">
    <property type="entry name" value="TcpE"/>
    <property type="match status" value="1"/>
</dbReference>
<feature type="compositionally biased region" description="Low complexity" evidence="1">
    <location>
        <begin position="456"/>
        <end position="466"/>
    </location>
</feature>
<dbReference type="GO" id="GO:0051782">
    <property type="term" value="P:negative regulation of cell division"/>
    <property type="evidence" value="ECO:0007669"/>
    <property type="project" value="TreeGrafter"/>
</dbReference>
<dbReference type="GO" id="GO:0009898">
    <property type="term" value="C:cytoplasmic side of plasma membrane"/>
    <property type="evidence" value="ECO:0007669"/>
    <property type="project" value="TreeGrafter"/>
</dbReference>
<feature type="compositionally biased region" description="Low complexity" evidence="1">
    <location>
        <begin position="1431"/>
        <end position="1440"/>
    </location>
</feature>
<feature type="compositionally biased region" description="Basic and acidic residues" evidence="1">
    <location>
        <begin position="386"/>
        <end position="404"/>
    </location>
</feature>
<feature type="compositionally biased region" description="Basic and acidic residues" evidence="1">
    <location>
        <begin position="182"/>
        <end position="192"/>
    </location>
</feature>
<feature type="compositionally biased region" description="Basic and acidic residues" evidence="1">
    <location>
        <begin position="1589"/>
        <end position="1601"/>
    </location>
</feature>
<feature type="compositionally biased region" description="Low complexity" evidence="1">
    <location>
        <begin position="1578"/>
        <end position="1587"/>
    </location>
</feature>
<dbReference type="InterPro" id="IPR025608">
    <property type="entry name" value="TcpE"/>
</dbReference>
<feature type="compositionally biased region" description="Basic and acidic residues" evidence="1">
    <location>
        <begin position="926"/>
        <end position="937"/>
    </location>
</feature>
<keyword evidence="2" id="KW-0812">Transmembrane</keyword>
<feature type="compositionally biased region" description="Low complexity" evidence="1">
    <location>
        <begin position="655"/>
        <end position="668"/>
    </location>
</feature>
<dbReference type="InterPro" id="IPR027417">
    <property type="entry name" value="P-loop_NTPase"/>
</dbReference>
<feature type="compositionally biased region" description="Low complexity" evidence="1">
    <location>
        <begin position="167"/>
        <end position="181"/>
    </location>
</feature>
<feature type="compositionally biased region" description="Low complexity" evidence="1">
    <location>
        <begin position="841"/>
        <end position="858"/>
    </location>
</feature>
<dbReference type="GO" id="GO:0016887">
    <property type="term" value="F:ATP hydrolysis activity"/>
    <property type="evidence" value="ECO:0007669"/>
    <property type="project" value="TreeGrafter"/>
</dbReference>
<feature type="compositionally biased region" description="Basic and acidic residues" evidence="1">
    <location>
        <begin position="1359"/>
        <end position="1378"/>
    </location>
</feature>
<feature type="compositionally biased region" description="Basic and acidic residues" evidence="1">
    <location>
        <begin position="1442"/>
        <end position="1454"/>
    </location>
</feature>
<dbReference type="PANTHER" id="PTHR43384:SF14">
    <property type="entry name" value="ESX-1 SECRETION-ASSOCIATED PROTEIN ESPI"/>
    <property type="match status" value="1"/>
</dbReference>
<dbReference type="OrthoDB" id="3204399at2"/>
<feature type="compositionally biased region" description="Basic and acidic residues" evidence="1">
    <location>
        <begin position="135"/>
        <end position="166"/>
    </location>
</feature>
<feature type="compositionally biased region" description="Low complexity" evidence="1">
    <location>
        <begin position="1337"/>
        <end position="1349"/>
    </location>
</feature>
<name>A0A4P6PWS8_9ACTN</name>
<feature type="compositionally biased region" description="Basic and acidic residues" evidence="1">
    <location>
        <begin position="600"/>
        <end position="609"/>
    </location>
</feature>
<sequence>MDLPTYTNIWRIEKKLYKLYDFRLPQPVSVVYIGVVVGVGFVWVMLLRLLGVPLQMPLHVVYIVPPFVIAFLATRPVVEGKRLSELIVSQVRFLAEPRVYTRLRPEHERGAVEVTVRVWHRHPQAGPLPQISGDAVEHEHEHERARRPERGEAPQHRRELEPRRTAEQAPSLAEALPAAPERLPDAGEREPEPLWDTGASALGAAPAAQEHAAHHGYSEDARGPVGEPQERVRPLRESDTAAEGGRRPERDKRPEPPPPAADSADEVGAEPDPAMEADEWVRPFRASEADAVAENGRRAESDMEPEAPSPSPEGGDPWAAESAQPSGTGREPAEAHAAARPEPPTEAEPPDLRREWEWDYGRDRDVPRRGVGLKILNYFGFALDKAPQHQEPPEQREPEPEPGGRSRSARYRGPDSGPIPGAARTPGQLADRLAAAEVEAGGAPGPDDADVRPREVAQAAPPAAEQSPLRHGEPQRAAAEPASAEPPFAAGATARSRAEEMMSAPLPAQAQPRSHALPEEEPAPAEPREEPAAPASAPQQKDAAPPEPTGPTGSGGGAQRRLRGRVQGRQVARRLERERSVEDVPDEATESAAPGAGTGDPDRVRERARAPQPPEPAHGSGRPTGRPSLRERRAQRRPHAAPWDLPTPLDRAESAESGSGAERSGAAAPGVESMPAHGHGTVRPTDPEAAPEPPAPDSRSTEAPSDGPWAADKPELQLDHGTGEHESMSDAARAARPPMGGDVGSAPRDHAEEARPAAADACFAGEDAQRRTGEAARGEGAEQLPESASRTSAESEHGAGKPPLQLDHGTGEHESMSEVVRVFSAPPGSRTERTGHRESADAAPGAAAPVDGAAQGTPAPAPAGPGAPEDSVDGAATAADDRSAQDRTPADAASAPADQADAAASPASAAPVPAESAADGGAETAPGDHDDQDRRPEPGGGTVGGAAHEAAAANAAEPAQEREDGQAGQQSAPEREDARRGPDDRLAVLDKYLSHADTPPPPQPRFAEAGGEAPRRPVAWFTDTPAADGSADASGGDSREPQRSEGDEDRGRRRDDSDGEHGAAAVSSRGQQPAETALWPGRHDSFAPQPPRDKGAAAEHGGKPPAGGAESDAVPGGDGHTAAAETGRTDGARASDAPRGPAAHVRTDESATPRSEGSDAASFDADRPPEAESPRRGAAPAEESHERAESDASQVQPASAVDAAGTGTDGRPGPVEEARGGAAAPSGGAGVRAAGDAASAAEVGADSGAEGIGDGAAAGVPSTDAAGERADQGAAVFAVDAADTGMGSGPGAVEEGRGAVGDRAAGEAAPPTDAGAGSGDDGTRGDAAAAVPEFGQEAPAEAARADLAPSLVVPGKPPLELDHGTGEHESFGHVDAPARRTSAADLEAAEAAAIRARRNRISGAAAAVETDHGAGPGSAQAAGAAEDEPADSGAEAAGTAEDADRSDDHSDRLSRTIRANPGAPQEPAVAPWAEGGADAPAVGSLGPAAADHAEYHADTPADERSAPSAPAADIDDGVFARVAQNARRISHLFGQTPPGTPPENAPRDGGTEEGDVPAAPPAPQAGGHPVQRHEPSPHGEAAAAEPAADTEKPELQLDHGTGEQQGLGGPSGSAPAQREGRPASPASAAQATESGGTRGWRRLARVVTGGSPAAAKTDLPAGDIERLRTPLQSPRNVVVLGCTGGAGQTVTTLMLGHTLAAHRDERVVAVDVNPGGGGLSRRIRTETPETLTSLLANADAVHSYAGLRRYTSRTPTGLEVVATLDDPYVQTLDDRDYAGLAGLLERHYEVTVLDPAATGVARALPVADGMVLVAPASEDAARAVAMTFEWLDGHGYAALRSTAVVVINGVSKRSLADVDAAEQVARGRCRAIVRVPWDDHLAAGKSVDVAALRSTTRRAHAALGGVLMHGLDASAPAQAPAPGQGRSREPEARR</sequence>
<feature type="compositionally biased region" description="Basic and acidic residues" evidence="1">
    <location>
        <begin position="1081"/>
        <end position="1102"/>
    </location>
</feature>
<feature type="compositionally biased region" description="Basic and acidic residues" evidence="1">
    <location>
        <begin position="573"/>
        <end position="582"/>
    </location>
</feature>
<feature type="transmembrane region" description="Helical" evidence="2">
    <location>
        <begin position="29"/>
        <end position="47"/>
    </location>
</feature>
<feature type="compositionally biased region" description="Basic and acidic residues" evidence="1">
    <location>
        <begin position="1491"/>
        <end position="1505"/>
    </location>
</feature>
<feature type="compositionally biased region" description="Low complexity" evidence="1">
    <location>
        <begin position="1915"/>
        <end position="1925"/>
    </location>
</feature>
<dbReference type="EMBL" id="CP036455">
    <property type="protein sequence ID" value="QBI52533.1"/>
    <property type="molecule type" value="Genomic_DNA"/>
</dbReference>
<gene>
    <name evidence="3" type="ORF">EKD16_03615</name>
</gene>
<dbReference type="GO" id="GO:0005829">
    <property type="term" value="C:cytosol"/>
    <property type="evidence" value="ECO:0007669"/>
    <property type="project" value="TreeGrafter"/>
</dbReference>
<feature type="compositionally biased region" description="Basic and acidic residues" evidence="1">
    <location>
        <begin position="211"/>
        <end position="255"/>
    </location>
</feature>
<feature type="transmembrane region" description="Helical" evidence="2">
    <location>
        <begin position="59"/>
        <end position="78"/>
    </location>
</feature>
<feature type="region of interest" description="Disordered" evidence="1">
    <location>
        <begin position="124"/>
        <end position="369"/>
    </location>
</feature>
<keyword evidence="2" id="KW-0472">Membrane</keyword>
<feature type="compositionally biased region" description="Basic and acidic residues" evidence="1">
    <location>
        <begin position="1037"/>
        <end position="1061"/>
    </location>
</feature>
<keyword evidence="2" id="KW-1133">Transmembrane helix</keyword>
<feature type="compositionally biased region" description="Low complexity" evidence="1">
    <location>
        <begin position="890"/>
        <end position="919"/>
    </location>
</feature>
<feature type="compositionally biased region" description="Low complexity" evidence="1">
    <location>
        <begin position="756"/>
        <end position="766"/>
    </location>
</feature>
<dbReference type="RefSeq" id="WP_131097072.1">
    <property type="nucleotide sequence ID" value="NZ_CP036455.1"/>
</dbReference>
<feature type="compositionally biased region" description="Basic and acidic residues" evidence="1">
    <location>
        <begin position="712"/>
        <end position="728"/>
    </location>
</feature>
<evidence type="ECO:0000313" key="4">
    <source>
        <dbReference type="Proteomes" id="UP000292235"/>
    </source>
</evidence>
<feature type="compositionally biased region" description="Basic and acidic residues" evidence="1">
    <location>
        <begin position="830"/>
        <end position="840"/>
    </location>
</feature>
<feature type="compositionally biased region" description="Low complexity" evidence="1">
    <location>
        <begin position="199"/>
        <end position="210"/>
    </location>
</feature>
<dbReference type="InterPro" id="IPR050625">
    <property type="entry name" value="ParA/MinD_ATPase"/>
</dbReference>
<protein>
    <submittedName>
        <fullName evidence="3">TcpE family protein</fullName>
    </submittedName>
</protein>
<dbReference type="PANTHER" id="PTHR43384">
    <property type="entry name" value="SEPTUM SITE-DETERMINING PROTEIN MIND HOMOLOG, CHLOROPLASTIC-RELATED"/>
    <property type="match status" value="1"/>
</dbReference>